<feature type="transmembrane region" description="Helical" evidence="6">
    <location>
        <begin position="256"/>
        <end position="277"/>
    </location>
</feature>
<feature type="domain" description="SSD" evidence="7">
    <location>
        <begin position="638"/>
        <end position="767"/>
    </location>
</feature>
<keyword evidence="4 6" id="KW-1133">Transmembrane helix</keyword>
<dbReference type="InterPro" id="IPR000731">
    <property type="entry name" value="SSD"/>
</dbReference>
<feature type="transmembrane region" description="Helical" evidence="6">
    <location>
        <begin position="230"/>
        <end position="249"/>
    </location>
</feature>
<comment type="caution">
    <text evidence="8">The sequence shown here is derived from an EMBL/GenBank/DDBJ whole genome shotgun (WGS) entry which is preliminary data.</text>
</comment>
<organism evidence="8 9">
    <name type="scientific">Caballeronia choica</name>
    <dbReference type="NCBI Taxonomy" id="326476"/>
    <lineage>
        <taxon>Bacteria</taxon>
        <taxon>Pseudomonadati</taxon>
        <taxon>Pseudomonadota</taxon>
        <taxon>Betaproteobacteria</taxon>
        <taxon>Burkholderiales</taxon>
        <taxon>Burkholderiaceae</taxon>
        <taxon>Caballeronia</taxon>
    </lineage>
</organism>
<dbReference type="InterPro" id="IPR001036">
    <property type="entry name" value="Acrflvin-R"/>
</dbReference>
<comment type="subcellular location">
    <subcellularLocation>
        <location evidence="1">Cell membrane</location>
        <topology evidence="1">Multi-pass membrane protein</topology>
    </subcellularLocation>
</comment>
<evidence type="ECO:0000256" key="2">
    <source>
        <dbReference type="ARBA" id="ARBA00022475"/>
    </source>
</evidence>
<feature type="domain" description="SSD" evidence="7">
    <location>
        <begin position="254"/>
        <end position="381"/>
    </location>
</feature>
<dbReference type="AlphaFoldDB" id="A0A158KCZ5"/>
<feature type="transmembrane region" description="Helical" evidence="6">
    <location>
        <begin position="710"/>
        <end position="733"/>
    </location>
</feature>
<feature type="transmembrane region" description="Helical" evidence="6">
    <location>
        <begin position="327"/>
        <end position="348"/>
    </location>
</feature>
<dbReference type="Pfam" id="PF03176">
    <property type="entry name" value="MMPL"/>
    <property type="match status" value="2"/>
</dbReference>
<dbReference type="SUPFAM" id="SSF82866">
    <property type="entry name" value="Multidrug efflux transporter AcrB transmembrane domain"/>
    <property type="match status" value="2"/>
</dbReference>
<evidence type="ECO:0000256" key="4">
    <source>
        <dbReference type="ARBA" id="ARBA00022989"/>
    </source>
</evidence>
<evidence type="ECO:0000259" key="7">
    <source>
        <dbReference type="PROSITE" id="PS50156"/>
    </source>
</evidence>
<dbReference type="Gene3D" id="1.20.1640.10">
    <property type="entry name" value="Multidrug efflux transporter AcrB transmembrane domain"/>
    <property type="match status" value="2"/>
</dbReference>
<dbReference type="Proteomes" id="UP000054770">
    <property type="component" value="Unassembled WGS sequence"/>
</dbReference>
<dbReference type="RefSeq" id="WP_200828809.1">
    <property type="nucleotide sequence ID" value="NZ_FCON02000081.1"/>
</dbReference>
<keyword evidence="3 6" id="KW-0812">Transmembrane</keyword>
<dbReference type="PROSITE" id="PS50156">
    <property type="entry name" value="SSD"/>
    <property type="match status" value="2"/>
</dbReference>
<proteinExistence type="predicted"/>
<evidence type="ECO:0000256" key="3">
    <source>
        <dbReference type="ARBA" id="ARBA00022692"/>
    </source>
</evidence>
<evidence type="ECO:0000313" key="8">
    <source>
        <dbReference type="EMBL" id="SAL78915.1"/>
    </source>
</evidence>
<feature type="transmembrane region" description="Helical" evidence="6">
    <location>
        <begin position="664"/>
        <end position="689"/>
    </location>
</feature>
<dbReference type="GO" id="GO:0005886">
    <property type="term" value="C:plasma membrane"/>
    <property type="evidence" value="ECO:0007669"/>
    <property type="project" value="UniProtKB-SubCell"/>
</dbReference>
<name>A0A158KCZ5_9BURK</name>
<dbReference type="PANTHER" id="PTHR33406">
    <property type="entry name" value="MEMBRANE PROTEIN MJ1562-RELATED"/>
    <property type="match status" value="1"/>
</dbReference>
<dbReference type="PRINTS" id="PR00702">
    <property type="entry name" value="ACRIFLAVINRP"/>
</dbReference>
<dbReference type="EMBL" id="FCON02000081">
    <property type="protein sequence ID" value="SAL78915.1"/>
    <property type="molecule type" value="Genomic_DNA"/>
</dbReference>
<feature type="transmembrane region" description="Helical" evidence="6">
    <location>
        <begin position="414"/>
        <end position="431"/>
    </location>
</feature>
<feature type="transmembrane region" description="Helical" evidence="6">
    <location>
        <begin position="617"/>
        <end position="635"/>
    </location>
</feature>
<feature type="transmembrane region" description="Helical" evidence="6">
    <location>
        <begin position="283"/>
        <end position="306"/>
    </location>
</feature>
<evidence type="ECO:0000256" key="5">
    <source>
        <dbReference type="ARBA" id="ARBA00023136"/>
    </source>
</evidence>
<dbReference type="GO" id="GO:0022857">
    <property type="term" value="F:transmembrane transporter activity"/>
    <property type="evidence" value="ECO:0007669"/>
    <property type="project" value="InterPro"/>
</dbReference>
<evidence type="ECO:0000256" key="1">
    <source>
        <dbReference type="ARBA" id="ARBA00004651"/>
    </source>
</evidence>
<evidence type="ECO:0000313" key="9">
    <source>
        <dbReference type="Proteomes" id="UP000054770"/>
    </source>
</evidence>
<gene>
    <name evidence="8" type="ORF">AWB68_05521</name>
</gene>
<evidence type="ECO:0000256" key="6">
    <source>
        <dbReference type="SAM" id="Phobius"/>
    </source>
</evidence>
<dbReference type="InterPro" id="IPR004869">
    <property type="entry name" value="MMPL_dom"/>
</dbReference>
<protein>
    <submittedName>
        <fullName evidence="8">RND transporter</fullName>
    </submittedName>
</protein>
<dbReference type="PANTHER" id="PTHR33406:SF10">
    <property type="entry name" value="SSD DOMAIN-CONTAINING PROTEIN"/>
    <property type="match status" value="1"/>
</dbReference>
<feature type="transmembrane region" description="Helical" evidence="6">
    <location>
        <begin position="640"/>
        <end position="658"/>
    </location>
</feature>
<accession>A0A158KCZ5</accession>
<reference evidence="8" key="1">
    <citation type="submission" date="2016-01" db="EMBL/GenBank/DDBJ databases">
        <authorList>
            <person name="Peeters C."/>
        </authorList>
    </citation>
    <scope>NUCLEOTIDE SEQUENCE [LARGE SCALE GENOMIC DNA]</scope>
    <source>
        <strain evidence="8">LMG 22940</strain>
    </source>
</reference>
<sequence length="786" mass="86059">MLNRLIGHLEIQLFCHRFIVLLALALLTATMGWFAIQLRMDAGFEKQIPVGHEYVQTFQQYRNELFGANRLTVVVKARHGTIWTKAGLTRLYKVTQAVILLPNVDRLGVQSLWTPNSFVNEITEEGFRSQPIIAGTLTDDTLTPDDVANIRRSTSDGGFIGSLVSRDQTAAMITAEINETGADGKKIDYVAYNHMLEKLLRQPYEDGDYQIQIIGFAKQIGDIADGARSVLVFCGVALLLTALAVYWYCHSVRFTILPIMCSLTSLVWQFGALRLLGYGLDPLGVLVPFLVFAIGVSHGVQQINYITRELGHGKSSVEAARLSFSGLLVPGTLALLTALVSFVTLLRIPIPMIRELAITASLGVGFKIVTNLVMLPLVASYFTFSRAYADKVLQKREQRAVWLRTLARVAEPRNAVIVLVAVGALFATAVWESRDRVVGTLQPGAPELRPESRFNRDAVAIASSFDVGLDWLSVAVEAPADSCDNPAVGTFDDQFADSLRGVPGVVSVTSYPAMLRQYNEGYNEGNPRMSVVPIDPVNYAALSAEIGRVRGYLNKDCSMTAIHAYLSDHKATTISAVIAAVVKYRDSHPTPGVKVRLAAGNAGLLAAIDDEVQKSELPMMLYVYAAIVLLVFIVYRDLRAVIACCLPLTVGTFIGYWFMKEFEIGLTVATLPVMVLAVGIGVDYAFYIYNRLQAHLAAGEEIVRALEHSILEVGMATIFTAITLAIGVATWSFSALKFQADMGKLLAFMFIVNLVMAMTALPALAVVLDRLCPRRKPVRPPSVFSH</sequence>
<keyword evidence="2" id="KW-1003">Cell membrane</keyword>
<dbReference type="InterPro" id="IPR050545">
    <property type="entry name" value="Mycobact_MmpL"/>
</dbReference>
<feature type="transmembrane region" description="Helical" evidence="6">
    <location>
        <begin position="745"/>
        <end position="768"/>
    </location>
</feature>
<feature type="transmembrane region" description="Helical" evidence="6">
    <location>
        <begin position="18"/>
        <end position="36"/>
    </location>
</feature>
<keyword evidence="5 6" id="KW-0472">Membrane</keyword>
<keyword evidence="9" id="KW-1185">Reference proteome</keyword>